<sequence length="344" mass="39774">MGEQWEAEGEGIPVFLINGFLEVGKSSFIQFTMEQEYFQTEGNTLLLLCEDGEVEYDPIKLAAHHTTPVYMENITDFQEDKLQSLARQYKAERVLIEWNGMWNQDDLYGGPMSEEVLAKQQNREPKYHVSMPKNWFLYQVITILDGSSLKIYLSNMRSFLGQMLRHAELCIVNRCDNLSNEELVDYRRKIRAMGQNAMILLEDKNGEIPQTALPEDLPYDLGQDAITLADEDYGTWFLDCMENPERYLNKEITFSAMILKRKNMPENEFVPGRMAMTCCAEDMTFLGFICKGDKKLIAPFSTRDWAKLTAKVKLEKREEYHGIGPVLHLEKIARTGEIKEPVNF</sequence>
<dbReference type="InterPro" id="IPR048447">
    <property type="entry name" value="DUF1980_C"/>
</dbReference>
<name>A0A7W9W1X6_9FIRM</name>
<dbReference type="GeneID" id="85013825"/>
<dbReference type="EMBL" id="JACHHH010000001">
    <property type="protein sequence ID" value="MBB6040294.1"/>
    <property type="molecule type" value="Genomic_DNA"/>
</dbReference>
<dbReference type="Proteomes" id="UP000522163">
    <property type="component" value="Unassembled WGS sequence"/>
</dbReference>
<dbReference type="AlphaFoldDB" id="A0A7W9W1X6"/>
<dbReference type="RefSeq" id="WP_183681916.1">
    <property type="nucleotide sequence ID" value="NZ_JACHHH010000001.1"/>
</dbReference>
<feature type="domain" description="DUF1980" evidence="1">
    <location>
        <begin position="219"/>
        <end position="341"/>
    </location>
</feature>
<dbReference type="InterPro" id="IPR027417">
    <property type="entry name" value="P-loop_NTPase"/>
</dbReference>
<dbReference type="Pfam" id="PF21537">
    <property type="entry name" value="DUF1980_C"/>
    <property type="match status" value="1"/>
</dbReference>
<gene>
    <name evidence="2" type="ORF">HNQ46_000255</name>
</gene>
<evidence type="ECO:0000313" key="3">
    <source>
        <dbReference type="Proteomes" id="UP000522163"/>
    </source>
</evidence>
<organism evidence="2 3">
    <name type="scientific">Oribacterium sinus</name>
    <dbReference type="NCBI Taxonomy" id="237576"/>
    <lineage>
        <taxon>Bacteria</taxon>
        <taxon>Bacillati</taxon>
        <taxon>Bacillota</taxon>
        <taxon>Clostridia</taxon>
        <taxon>Lachnospirales</taxon>
        <taxon>Lachnospiraceae</taxon>
        <taxon>Oribacterium</taxon>
    </lineage>
</organism>
<evidence type="ECO:0000313" key="2">
    <source>
        <dbReference type="EMBL" id="MBB6040294.1"/>
    </source>
</evidence>
<reference evidence="2 3" key="1">
    <citation type="submission" date="2020-08" db="EMBL/GenBank/DDBJ databases">
        <title>Genomic Encyclopedia of Type Strains, Phase IV (KMG-IV): sequencing the most valuable type-strain genomes for metagenomic binning, comparative biology and taxonomic classification.</title>
        <authorList>
            <person name="Goeker M."/>
        </authorList>
    </citation>
    <scope>NUCLEOTIDE SEQUENCE [LARGE SCALE GENOMIC DNA]</scope>
    <source>
        <strain evidence="2 3">DSM 17245</strain>
    </source>
</reference>
<accession>A0A7W9W1X6</accession>
<evidence type="ECO:0000259" key="1">
    <source>
        <dbReference type="Pfam" id="PF21537"/>
    </source>
</evidence>
<comment type="caution">
    <text evidence="2">The sequence shown here is derived from an EMBL/GenBank/DDBJ whole genome shotgun (WGS) entry which is preliminary data.</text>
</comment>
<dbReference type="Gene3D" id="3.40.50.300">
    <property type="entry name" value="P-loop containing nucleotide triphosphate hydrolases"/>
    <property type="match status" value="1"/>
</dbReference>
<protein>
    <recommendedName>
        <fullName evidence="1">DUF1980 domain-containing protein</fullName>
    </recommendedName>
</protein>
<proteinExistence type="predicted"/>